<gene>
    <name evidence="1" type="ORF">L0665_03615</name>
</gene>
<dbReference type="EMBL" id="JAKELO010000002">
    <property type="protein sequence ID" value="MDE4907700.1"/>
    <property type="molecule type" value="Genomic_DNA"/>
</dbReference>
<proteinExistence type="predicted"/>
<evidence type="ECO:0000313" key="2">
    <source>
        <dbReference type="Proteomes" id="UP001143747"/>
    </source>
</evidence>
<dbReference type="InterPro" id="IPR025584">
    <property type="entry name" value="Cthe_2159"/>
</dbReference>
<dbReference type="AlphaFoldDB" id="A0A9Q4KP90"/>
<keyword evidence="2" id="KW-1185">Reference proteome</keyword>
<accession>A0A9Q4KP90</accession>
<dbReference type="RefSeq" id="WP_274924347.1">
    <property type="nucleotide sequence ID" value="NZ_JAKELO010000002.1"/>
</dbReference>
<comment type="caution">
    <text evidence="1">The sequence shown here is derived from an EMBL/GenBank/DDBJ whole genome shotgun (WGS) entry which is preliminary data.</text>
</comment>
<reference evidence="1" key="1">
    <citation type="submission" date="2022-01" db="EMBL/GenBank/DDBJ databases">
        <title>Draft genome of Methanogenium marinum DSM 15558.</title>
        <authorList>
            <person name="Chen S.-C."/>
            <person name="You Y.-T."/>
        </authorList>
    </citation>
    <scope>NUCLEOTIDE SEQUENCE</scope>
    <source>
        <strain evidence="1">DSM 15558</strain>
    </source>
</reference>
<organism evidence="1 2">
    <name type="scientific">Methanogenium marinum</name>
    <dbReference type="NCBI Taxonomy" id="348610"/>
    <lineage>
        <taxon>Archaea</taxon>
        <taxon>Methanobacteriati</taxon>
        <taxon>Methanobacteriota</taxon>
        <taxon>Stenosarchaea group</taxon>
        <taxon>Methanomicrobia</taxon>
        <taxon>Methanomicrobiales</taxon>
        <taxon>Methanomicrobiaceae</taxon>
        <taxon>Methanogenium</taxon>
    </lineage>
</organism>
<dbReference type="Pfam" id="PF14262">
    <property type="entry name" value="Cthe_2159"/>
    <property type="match status" value="1"/>
</dbReference>
<evidence type="ECO:0000313" key="1">
    <source>
        <dbReference type="EMBL" id="MDE4907700.1"/>
    </source>
</evidence>
<name>A0A9Q4KP90_9EURY</name>
<dbReference type="Proteomes" id="UP001143747">
    <property type="component" value="Unassembled WGS sequence"/>
</dbReference>
<protein>
    <submittedName>
        <fullName evidence="1">Carbohydrate-binding domain-containing protein</fullName>
    </submittedName>
</protein>
<sequence>MLSIMLIVTVGTIFNTICSETSMTAYAQTGSDFRVYSETPYIPVSAEYDAYDLDSGTNGTEISPVILEGDSIAFDGSGATVNGTTITITSAGIYNIYGTLNDGQICVDTEDGEEILTVVPTKAYQSVVFCSSELKEGIPYDVYSGGSSTGTATYGLYTPVEHILPAPG</sequence>